<reference evidence="3 4" key="1">
    <citation type="submission" date="2020-04" db="EMBL/GenBank/DDBJ databases">
        <title>Perkinsus olseni comparative genomics.</title>
        <authorList>
            <person name="Bogema D.R."/>
        </authorList>
    </citation>
    <scope>NUCLEOTIDE SEQUENCE [LARGE SCALE GENOMIC DNA]</scope>
    <source>
        <strain evidence="1">ATCC PRA-179</strain>
        <strain evidence="2">ATCC PRA-31</strain>
    </source>
</reference>
<accession>A0A7J6KPM9</accession>
<name>A0A7J6KPM9_PEROL</name>
<comment type="caution">
    <text evidence="2">The sequence shown here is derived from an EMBL/GenBank/DDBJ whole genome shotgun (WGS) entry which is preliminary data.</text>
</comment>
<evidence type="ECO:0000313" key="2">
    <source>
        <dbReference type="EMBL" id="KAF4649245.1"/>
    </source>
</evidence>
<feature type="non-terminal residue" evidence="2">
    <location>
        <position position="132"/>
    </location>
</feature>
<dbReference type="EMBL" id="JABAHT010001613">
    <property type="protein sequence ID" value="KAF4648741.1"/>
    <property type="molecule type" value="Genomic_DNA"/>
</dbReference>
<dbReference type="Proteomes" id="UP000572268">
    <property type="component" value="Unassembled WGS sequence"/>
</dbReference>
<gene>
    <name evidence="2" type="ORF">FOL46_002015</name>
    <name evidence="1" type="ORF">FOZ61_002276</name>
</gene>
<evidence type="ECO:0000313" key="4">
    <source>
        <dbReference type="Proteomes" id="UP000572268"/>
    </source>
</evidence>
<dbReference type="EMBL" id="JABANN010001601">
    <property type="protein sequence ID" value="KAF4649245.1"/>
    <property type="molecule type" value="Genomic_DNA"/>
</dbReference>
<dbReference type="AlphaFoldDB" id="A0A7J6KPM9"/>
<evidence type="ECO:0000313" key="3">
    <source>
        <dbReference type="Proteomes" id="UP000570595"/>
    </source>
</evidence>
<protein>
    <submittedName>
        <fullName evidence="2">Uncharacterized protein</fullName>
    </submittedName>
</protein>
<dbReference type="OrthoDB" id="10414865at2759"/>
<organism evidence="2 4">
    <name type="scientific">Perkinsus olseni</name>
    <name type="common">Perkinsus atlanticus</name>
    <dbReference type="NCBI Taxonomy" id="32597"/>
    <lineage>
        <taxon>Eukaryota</taxon>
        <taxon>Sar</taxon>
        <taxon>Alveolata</taxon>
        <taxon>Perkinsozoa</taxon>
        <taxon>Perkinsea</taxon>
        <taxon>Perkinsida</taxon>
        <taxon>Perkinsidae</taxon>
        <taxon>Perkinsus</taxon>
    </lineage>
</organism>
<proteinExistence type="predicted"/>
<evidence type="ECO:0000313" key="1">
    <source>
        <dbReference type="EMBL" id="KAF4648741.1"/>
    </source>
</evidence>
<dbReference type="Proteomes" id="UP000570595">
    <property type="component" value="Unassembled WGS sequence"/>
</dbReference>
<sequence>SSDFISGELTLGGSPIVESHATNFIVTYMANETDSDFGFVQASISPLRLFDAEGHLLRGQGPALGRPESYSVHIDTGANGIFLPQAGLLDDIQRNLQLRLIGEGYTREDVIGSCWRNNNFMYVKEDVASFLP</sequence>
<feature type="non-terminal residue" evidence="2">
    <location>
        <position position="1"/>
    </location>
</feature>